<reference evidence="1" key="2">
    <citation type="journal article" date="2015" name="Fish Shellfish Immunol.">
        <title>Early steps in the European eel (Anguilla anguilla)-Vibrio vulnificus interaction in the gills: Role of the RtxA13 toxin.</title>
        <authorList>
            <person name="Callol A."/>
            <person name="Pajuelo D."/>
            <person name="Ebbesson L."/>
            <person name="Teles M."/>
            <person name="MacKenzie S."/>
            <person name="Amaro C."/>
        </authorList>
    </citation>
    <scope>NUCLEOTIDE SEQUENCE</scope>
</reference>
<reference evidence="1" key="1">
    <citation type="submission" date="2014-11" db="EMBL/GenBank/DDBJ databases">
        <authorList>
            <person name="Amaro Gonzalez C."/>
        </authorList>
    </citation>
    <scope>NUCLEOTIDE SEQUENCE</scope>
</reference>
<dbReference type="EMBL" id="GBXM01043585">
    <property type="protein sequence ID" value="JAH64992.1"/>
    <property type="molecule type" value="Transcribed_RNA"/>
</dbReference>
<organism evidence="1">
    <name type="scientific">Anguilla anguilla</name>
    <name type="common">European freshwater eel</name>
    <name type="synonym">Muraena anguilla</name>
    <dbReference type="NCBI Taxonomy" id="7936"/>
    <lineage>
        <taxon>Eukaryota</taxon>
        <taxon>Metazoa</taxon>
        <taxon>Chordata</taxon>
        <taxon>Craniata</taxon>
        <taxon>Vertebrata</taxon>
        <taxon>Euteleostomi</taxon>
        <taxon>Actinopterygii</taxon>
        <taxon>Neopterygii</taxon>
        <taxon>Teleostei</taxon>
        <taxon>Anguilliformes</taxon>
        <taxon>Anguillidae</taxon>
        <taxon>Anguilla</taxon>
    </lineage>
</organism>
<evidence type="ECO:0000313" key="1">
    <source>
        <dbReference type="EMBL" id="JAH64992.1"/>
    </source>
</evidence>
<dbReference type="AlphaFoldDB" id="A0A0E9UGU6"/>
<sequence>MFKITLGPMFKITLRVS</sequence>
<protein>
    <submittedName>
        <fullName evidence="1">Uncharacterized protein</fullName>
    </submittedName>
</protein>
<accession>A0A0E9UGU6</accession>
<proteinExistence type="predicted"/>
<name>A0A0E9UGU6_ANGAN</name>